<dbReference type="RefSeq" id="WP_332617726.1">
    <property type="nucleotide sequence ID" value="NZ_JAXGFP010000006.1"/>
</dbReference>
<evidence type="ECO:0000256" key="1">
    <source>
        <dbReference type="SAM" id="MobiDB-lite"/>
    </source>
</evidence>
<dbReference type="InterPro" id="IPR052935">
    <property type="entry name" value="Mg2+_PAP"/>
</dbReference>
<feature type="region of interest" description="Disordered" evidence="1">
    <location>
        <begin position="388"/>
        <end position="417"/>
    </location>
</feature>
<dbReference type="Proteomes" id="UP001355056">
    <property type="component" value="Unassembled WGS sequence"/>
</dbReference>
<organism evidence="3 4">
    <name type="scientific">Novilysobacter erysipheiresistens</name>
    <dbReference type="NCBI Taxonomy" id="1749332"/>
    <lineage>
        <taxon>Bacteria</taxon>
        <taxon>Pseudomonadati</taxon>
        <taxon>Pseudomonadota</taxon>
        <taxon>Gammaproteobacteria</taxon>
        <taxon>Lysobacterales</taxon>
        <taxon>Lysobacteraceae</taxon>
        <taxon>Novilysobacter</taxon>
    </lineage>
</organism>
<keyword evidence="4" id="KW-1185">Reference proteome</keyword>
<evidence type="ECO:0000259" key="2">
    <source>
        <dbReference type="Pfam" id="PF09949"/>
    </source>
</evidence>
<comment type="caution">
    <text evidence="3">The sequence shown here is derived from an EMBL/GenBank/DDBJ whole genome shotgun (WGS) entry which is preliminary data.</text>
</comment>
<feature type="compositionally biased region" description="Basic and acidic residues" evidence="1">
    <location>
        <begin position="398"/>
        <end position="407"/>
    </location>
</feature>
<proteinExistence type="predicted"/>
<accession>A0ABU7Z0X4</accession>
<dbReference type="PANTHER" id="PTHR28208">
    <property type="entry name" value="PHOSPHATIDATE PHOSPHATASE APP1"/>
    <property type="match status" value="1"/>
</dbReference>
<protein>
    <submittedName>
        <fullName evidence="3">Phosphatase domain-containing protein</fullName>
    </submittedName>
</protein>
<reference evidence="3 4" key="1">
    <citation type="journal article" date="2016" name="Int. J. Syst. Evol. Microbiol.">
        <title>Lysobacter erysipheiresistens sp. nov., an antagonist of powdery mildew, isolated from tobacco-cultivated soil.</title>
        <authorList>
            <person name="Xie B."/>
            <person name="Li T."/>
            <person name="Lin X."/>
            <person name="Wang C.J."/>
            <person name="Chen Y.J."/>
            <person name="Liu W.J."/>
            <person name="Zhao Z.W."/>
        </authorList>
    </citation>
    <scope>NUCLEOTIDE SEQUENCE [LARGE SCALE GENOMIC DNA]</scope>
    <source>
        <strain evidence="3 4">RS-LYSO-3</strain>
    </source>
</reference>
<feature type="domain" description="Phosphatidate phosphatase APP1 catalytic" evidence="2">
    <location>
        <begin position="168"/>
        <end position="323"/>
    </location>
</feature>
<sequence length="417" mass="45773">MHRTSAPKRWPSSVRDRLEHLAIDADDHLDAAWRRLDTRLGFGLPRHLAAYRGYADERGAELFGRVLAEKPRGGPGEDDRWWDNLLNTYRRFESDEVPGISLKARFRGAEVDAISDHEGYYTAAIALEPSTGAAAPTDALWENATVTLADGTLATAQPVMQVRADAGIGIISDIDDTVLQSSVTDWKTAAQLTFLHNARTRKPLDGVARLYQALQEGADGSGRHPIFYVSSSPWNLYDLLEDFMELNAIPFGPIFLRDLGTDTGKFIKTEGHGHKLDRARTLIQRFPTLRWVLLGDSGQADAELYAEAAREFGGRIAAIYIRDVDPVADSPLDLKVDGFIEKVAGTSVPMLRSRDSLAIAKHAAGLGLIDPARLPEITAEVQRDRARPTLGEAAVSEAGHDVLDQAKRQLGAAKPRQ</sequence>
<evidence type="ECO:0000313" key="4">
    <source>
        <dbReference type="Proteomes" id="UP001355056"/>
    </source>
</evidence>
<dbReference type="Pfam" id="PF09949">
    <property type="entry name" value="APP1_cat"/>
    <property type="match status" value="1"/>
</dbReference>
<gene>
    <name evidence="3" type="ORF">SNE34_12555</name>
</gene>
<evidence type="ECO:0000313" key="3">
    <source>
        <dbReference type="EMBL" id="MEG3184836.1"/>
    </source>
</evidence>
<dbReference type="PANTHER" id="PTHR28208:SF3">
    <property type="entry name" value="PHOSPHATIDATE PHOSPHATASE APP1"/>
    <property type="match status" value="1"/>
</dbReference>
<dbReference type="EMBL" id="JAXGFP010000006">
    <property type="protein sequence ID" value="MEG3184836.1"/>
    <property type="molecule type" value="Genomic_DNA"/>
</dbReference>
<name>A0ABU7Z0X4_9GAMM</name>
<dbReference type="InterPro" id="IPR019236">
    <property type="entry name" value="APP1_cat"/>
</dbReference>